<feature type="compositionally biased region" description="Basic and acidic residues" evidence="3">
    <location>
        <begin position="36"/>
        <end position="57"/>
    </location>
</feature>
<dbReference type="Proteomes" id="UP001642483">
    <property type="component" value="Unassembled WGS sequence"/>
</dbReference>
<keyword evidence="2" id="KW-0694">RNA-binding</keyword>
<keyword evidence="6" id="KW-1185">Reference proteome</keyword>
<feature type="domain" description="Histone RNA hairpin-binding protein RNA-binding" evidence="4">
    <location>
        <begin position="163"/>
        <end position="229"/>
    </location>
</feature>
<comment type="caution">
    <text evidence="5">The sequence shown here is derived from an EMBL/GenBank/DDBJ whole genome shotgun (WGS) entry which is preliminary data.</text>
</comment>
<dbReference type="PANTHER" id="PTHR17408:SF0">
    <property type="entry name" value="HISTONE RNA HAIRPIN-BINDING PROTEIN"/>
    <property type="match status" value="1"/>
</dbReference>
<accession>A0ABP0F7B0</accession>
<evidence type="ECO:0000313" key="5">
    <source>
        <dbReference type="EMBL" id="CAK8675611.1"/>
    </source>
</evidence>
<gene>
    <name evidence="5" type="ORF">CVLEPA_LOCUS5171</name>
</gene>
<dbReference type="EMBL" id="CAWYQH010000024">
    <property type="protein sequence ID" value="CAK8675611.1"/>
    <property type="molecule type" value="Genomic_DNA"/>
</dbReference>
<feature type="region of interest" description="Disordered" evidence="3">
    <location>
        <begin position="1"/>
        <end position="111"/>
    </location>
</feature>
<sequence>MSDLSLSPAKGTRSQTRERYSSLHEREGRYFSSPKKTKENDLRSPLRHTQEYDDAMKFSRSQRRWSRNRKGALESQFSDESRDRRYPTHGLKSRHDVSHKQTSSNVKASSGDWFDQVEKSLELEQEASLQERLAEKRAIERARTLSETSGVPVQPAVEEIENDNVVLMRREKQIEYGKNTIAYDNYLSEVPKRNRSKYHPRTPDKFAKCSRRSFDAQIRIWRKAIHNWEEYVEEQKTKAERKLAEKGSTSTSGCSTPDSSIKFDKASVDILAPLEDLVKSEQVGRSESGQVEDDSDDVDALCLENYTEKI</sequence>
<dbReference type="Gene3D" id="1.10.8.1120">
    <property type="entry name" value="Histone RNA hairpin-binding protein RNA-binding domain"/>
    <property type="match status" value="1"/>
</dbReference>
<dbReference type="Pfam" id="PF15247">
    <property type="entry name" value="SLBP_RNA_bind"/>
    <property type="match status" value="1"/>
</dbReference>
<dbReference type="PANTHER" id="PTHR17408">
    <property type="entry name" value="HISTONE RNA HAIRPIN-BINDING PROTEIN"/>
    <property type="match status" value="1"/>
</dbReference>
<evidence type="ECO:0000259" key="4">
    <source>
        <dbReference type="Pfam" id="PF15247"/>
    </source>
</evidence>
<dbReference type="InterPro" id="IPR029344">
    <property type="entry name" value="SLBP_RNA_bind"/>
</dbReference>
<comment type="similarity">
    <text evidence="1">Belongs to the SLBP family.</text>
</comment>
<name>A0ABP0F7B0_CLALP</name>
<dbReference type="InterPro" id="IPR038294">
    <property type="entry name" value="SLBP_RNA_bind_sf"/>
</dbReference>
<protein>
    <recommendedName>
        <fullName evidence="4">Histone RNA hairpin-binding protein RNA-binding domain-containing protein</fullName>
    </recommendedName>
</protein>
<evidence type="ECO:0000313" key="6">
    <source>
        <dbReference type="Proteomes" id="UP001642483"/>
    </source>
</evidence>
<organism evidence="5 6">
    <name type="scientific">Clavelina lepadiformis</name>
    <name type="common">Light-bulb sea squirt</name>
    <name type="synonym">Ascidia lepadiformis</name>
    <dbReference type="NCBI Taxonomy" id="159417"/>
    <lineage>
        <taxon>Eukaryota</taxon>
        <taxon>Metazoa</taxon>
        <taxon>Chordata</taxon>
        <taxon>Tunicata</taxon>
        <taxon>Ascidiacea</taxon>
        <taxon>Aplousobranchia</taxon>
        <taxon>Clavelinidae</taxon>
        <taxon>Clavelina</taxon>
    </lineage>
</organism>
<feature type="compositionally biased region" description="Basic and acidic residues" evidence="3">
    <location>
        <begin position="15"/>
        <end position="29"/>
    </location>
</feature>
<reference evidence="5 6" key="1">
    <citation type="submission" date="2024-02" db="EMBL/GenBank/DDBJ databases">
        <authorList>
            <person name="Daric V."/>
            <person name="Darras S."/>
        </authorList>
    </citation>
    <scope>NUCLEOTIDE SEQUENCE [LARGE SCALE GENOMIC DNA]</scope>
</reference>
<proteinExistence type="inferred from homology"/>
<feature type="compositionally biased region" description="Basic residues" evidence="3">
    <location>
        <begin position="60"/>
        <end position="70"/>
    </location>
</feature>
<dbReference type="InterPro" id="IPR026502">
    <property type="entry name" value="SLBP1/SLBP2"/>
</dbReference>
<evidence type="ECO:0000256" key="3">
    <source>
        <dbReference type="SAM" id="MobiDB-lite"/>
    </source>
</evidence>
<evidence type="ECO:0000256" key="2">
    <source>
        <dbReference type="ARBA" id="ARBA00022884"/>
    </source>
</evidence>
<evidence type="ECO:0000256" key="1">
    <source>
        <dbReference type="ARBA" id="ARBA00006151"/>
    </source>
</evidence>